<sequence>MQTQSGHAQVLVSVTTHVKFTPRTGTQVYLHGEQVKEFESSATDYHRLEVSSDNTSDSQIVDDTIITPVEDSSDQQTLTKNTQTALRNTSSKVSKIVYKVSVATRYDYLKAIMYAEKWTQSDSMNPAFPIFMDFNITDPFGNITPTRGNNCTNFVSQALYTGGVPVSEKTINKSDPQNWTWKVGLLGPSYTWGGAQNNYEYMSSNAGIFSRESNPWKAWEGSVIYADWNNDGTLDHAMIVVGYMYTNGKVQPIICQKSSNRHDYPFSQSYANATRNHPNTTWKVLQYQP</sequence>
<dbReference type="PANTHER" id="PTHR40032:SF1">
    <property type="entry name" value="EXPORTED PROTEIN"/>
    <property type="match status" value="1"/>
</dbReference>
<evidence type="ECO:0000313" key="2">
    <source>
        <dbReference type="EMBL" id="PKZ16280.1"/>
    </source>
</evidence>
<organism evidence="2 3">
    <name type="scientific">Alloscardovia omnicolens</name>
    <dbReference type="NCBI Taxonomy" id="419015"/>
    <lineage>
        <taxon>Bacteria</taxon>
        <taxon>Bacillati</taxon>
        <taxon>Actinomycetota</taxon>
        <taxon>Actinomycetes</taxon>
        <taxon>Bifidobacteriales</taxon>
        <taxon>Bifidobacteriaceae</taxon>
        <taxon>Alloscardovia</taxon>
    </lineage>
</organism>
<evidence type="ECO:0000259" key="1">
    <source>
        <dbReference type="Pfam" id="PF12671"/>
    </source>
</evidence>
<dbReference type="InterPro" id="IPR024301">
    <property type="entry name" value="Amidase_6"/>
</dbReference>
<dbReference type="AlphaFoldDB" id="A0A2I1M826"/>
<comment type="caution">
    <text evidence="2">The sequence shown here is derived from an EMBL/GenBank/DDBJ whole genome shotgun (WGS) entry which is preliminary data.</text>
</comment>
<evidence type="ECO:0000313" key="3">
    <source>
        <dbReference type="Proteomes" id="UP000242263"/>
    </source>
</evidence>
<name>A0A2I1M826_9BIFI</name>
<dbReference type="PANTHER" id="PTHR40032">
    <property type="entry name" value="EXPORTED PROTEIN-RELATED"/>
    <property type="match status" value="1"/>
</dbReference>
<accession>A0A2I1M826</accession>
<dbReference type="Pfam" id="PF12671">
    <property type="entry name" value="Amidase_6"/>
    <property type="match status" value="1"/>
</dbReference>
<protein>
    <recommendedName>
        <fullName evidence="1">Putative amidase domain-containing protein</fullName>
    </recommendedName>
</protein>
<reference evidence="2 3" key="1">
    <citation type="submission" date="2017-12" db="EMBL/GenBank/DDBJ databases">
        <title>Phylogenetic diversity of female urinary microbiome.</title>
        <authorList>
            <person name="Thomas-White K."/>
            <person name="Wolfe A.J."/>
        </authorList>
    </citation>
    <scope>NUCLEOTIDE SEQUENCE [LARGE SCALE GENOMIC DNA]</scope>
    <source>
        <strain evidence="2 3">UMB0064</strain>
    </source>
</reference>
<proteinExistence type="predicted"/>
<dbReference type="Proteomes" id="UP000242263">
    <property type="component" value="Unassembled WGS sequence"/>
</dbReference>
<gene>
    <name evidence="2" type="ORF">CYJ32_02335</name>
</gene>
<dbReference type="EMBL" id="PKGU01000001">
    <property type="protein sequence ID" value="PKZ16280.1"/>
    <property type="molecule type" value="Genomic_DNA"/>
</dbReference>
<feature type="domain" description="Putative amidase" evidence="1">
    <location>
        <begin position="105"/>
        <end position="269"/>
    </location>
</feature>